<evidence type="ECO:0000313" key="3">
    <source>
        <dbReference type="Proteomes" id="UP000306575"/>
    </source>
</evidence>
<reference evidence="2 3" key="1">
    <citation type="submission" date="2019-04" db="EMBL/GenBank/DDBJ databases">
        <title>Genome sequence of Pelagicola litoralis CL-ES2.</title>
        <authorList>
            <person name="Cao J."/>
        </authorList>
    </citation>
    <scope>NUCLEOTIDE SEQUENCE [LARGE SCALE GENOMIC DNA]</scope>
    <source>
        <strain evidence="2 3">CL-ES2</strain>
    </source>
</reference>
<dbReference type="GO" id="GO:0016747">
    <property type="term" value="F:acyltransferase activity, transferring groups other than amino-acyl groups"/>
    <property type="evidence" value="ECO:0007669"/>
    <property type="project" value="InterPro"/>
</dbReference>
<dbReference type="InterPro" id="IPR051531">
    <property type="entry name" value="N-acetyltransferase"/>
</dbReference>
<accession>A0A4U7N8Q1</accession>
<comment type="caution">
    <text evidence="2">The sequence shown here is derived from an EMBL/GenBank/DDBJ whole genome shotgun (WGS) entry which is preliminary data.</text>
</comment>
<dbReference type="AlphaFoldDB" id="A0A4U7N8Q1"/>
<evidence type="ECO:0000313" key="2">
    <source>
        <dbReference type="EMBL" id="TKZ22083.1"/>
    </source>
</evidence>
<keyword evidence="3" id="KW-1185">Reference proteome</keyword>
<dbReference type="SUPFAM" id="SSF55729">
    <property type="entry name" value="Acyl-CoA N-acyltransferases (Nat)"/>
    <property type="match status" value="1"/>
</dbReference>
<gene>
    <name evidence="2" type="ORF">FAP39_02465</name>
</gene>
<dbReference type="InterPro" id="IPR000182">
    <property type="entry name" value="GNAT_dom"/>
</dbReference>
<feature type="domain" description="N-acetyltransferase" evidence="1">
    <location>
        <begin position="13"/>
        <end position="149"/>
    </location>
</feature>
<dbReference type="PANTHER" id="PTHR43792">
    <property type="entry name" value="GNAT FAMILY, PUTATIVE (AFU_ORTHOLOGUE AFUA_3G00765)-RELATED-RELATED"/>
    <property type="match status" value="1"/>
</dbReference>
<organism evidence="2 3">
    <name type="scientific">Shimia litoralis</name>
    <dbReference type="NCBI Taxonomy" id="420403"/>
    <lineage>
        <taxon>Bacteria</taxon>
        <taxon>Pseudomonadati</taxon>
        <taxon>Pseudomonadota</taxon>
        <taxon>Alphaproteobacteria</taxon>
        <taxon>Rhodobacterales</taxon>
        <taxon>Roseobacteraceae</taxon>
    </lineage>
</organism>
<dbReference type="RefSeq" id="WP_138014795.1">
    <property type="nucleotide sequence ID" value="NZ_SULI01000002.1"/>
</dbReference>
<sequence length="182" mass="20015">MTTFTIPTLETQRLILRAPCEADFDAEAAFYASDDSKFVGGPKRPDETWRLLACLIGHWAMRGYGFWALQDKTTGAYVGRVGLWNPLGWPEPEIGWTLMPQAIGKGFATEAAIAARDYAYGTLGWKTVISLIDDENTASKAVAERLGAKFETTYEHPAFGPMNIWRHISAADLSSGGMEAYA</sequence>
<dbReference type="OrthoDB" id="6293260at2"/>
<evidence type="ECO:0000259" key="1">
    <source>
        <dbReference type="Pfam" id="PF13302"/>
    </source>
</evidence>
<keyword evidence="2" id="KW-0808">Transferase</keyword>
<dbReference type="InterPro" id="IPR016181">
    <property type="entry name" value="Acyl_CoA_acyltransferase"/>
</dbReference>
<name>A0A4U7N8Q1_9RHOB</name>
<dbReference type="Proteomes" id="UP000306575">
    <property type="component" value="Unassembled WGS sequence"/>
</dbReference>
<dbReference type="Gene3D" id="3.40.630.30">
    <property type="match status" value="1"/>
</dbReference>
<dbReference type="PANTHER" id="PTHR43792:SF1">
    <property type="entry name" value="N-ACETYLTRANSFERASE DOMAIN-CONTAINING PROTEIN"/>
    <property type="match status" value="1"/>
</dbReference>
<dbReference type="Pfam" id="PF13302">
    <property type="entry name" value="Acetyltransf_3"/>
    <property type="match status" value="1"/>
</dbReference>
<dbReference type="EMBL" id="SULI01000002">
    <property type="protein sequence ID" value="TKZ22083.1"/>
    <property type="molecule type" value="Genomic_DNA"/>
</dbReference>
<protein>
    <submittedName>
        <fullName evidence="2">GNAT family N-acetyltransferase</fullName>
    </submittedName>
</protein>
<proteinExistence type="predicted"/>